<comment type="cofactor">
    <cofactor evidence="2">
        <name>Mg(2+)</name>
        <dbReference type="ChEBI" id="CHEBI:18420"/>
    </cofactor>
</comment>
<keyword evidence="6" id="KW-0547">Nucleotide-binding</keyword>
<dbReference type="AlphaFoldDB" id="A0A2H5QY73"/>
<dbReference type="STRING" id="55188.A0A2H5QY73"/>
<dbReference type="Pfam" id="PF00481">
    <property type="entry name" value="PP2C"/>
    <property type="match status" value="1"/>
</dbReference>
<dbReference type="Pfam" id="PF18052">
    <property type="entry name" value="Rx_N"/>
    <property type="match status" value="1"/>
</dbReference>
<dbReference type="InterPro" id="IPR015655">
    <property type="entry name" value="PP2C"/>
</dbReference>
<reference evidence="14 15" key="1">
    <citation type="journal article" date="2017" name="Front. Genet.">
        <title>Draft sequencing of the heterozygous diploid genome of Satsuma (Citrus unshiu Marc.) using a hybrid assembly approach.</title>
        <authorList>
            <person name="Shimizu T."/>
            <person name="Tanizawa Y."/>
            <person name="Mochizuki T."/>
            <person name="Nagasaki H."/>
            <person name="Yoshioka T."/>
            <person name="Toyoda A."/>
            <person name="Fujiyama A."/>
            <person name="Kaminuma E."/>
            <person name="Nakamura Y."/>
        </authorList>
    </citation>
    <scope>NUCLEOTIDE SEQUENCE [LARGE SCALE GENOMIC DNA]</scope>
    <source>
        <strain evidence="15">cv. Miyagawa wase</strain>
    </source>
</reference>
<evidence type="ECO:0000259" key="13">
    <source>
        <dbReference type="PROSITE" id="PS51746"/>
    </source>
</evidence>
<dbReference type="PANTHER" id="PTHR47992">
    <property type="entry name" value="PROTEIN PHOSPHATASE"/>
    <property type="match status" value="1"/>
</dbReference>
<dbReference type="GO" id="GO:0004722">
    <property type="term" value="F:protein serine/threonine phosphatase activity"/>
    <property type="evidence" value="ECO:0007669"/>
    <property type="project" value="UniProtKB-EC"/>
</dbReference>
<keyword evidence="15" id="KW-1185">Reference proteome</keyword>
<keyword evidence="11" id="KW-0464">Manganese</keyword>
<name>A0A2H5QY73_CITUN</name>
<comment type="caution">
    <text evidence="14">The sequence shown here is derived from an EMBL/GenBank/DDBJ whole genome shotgun (WGS) entry which is preliminary data.</text>
</comment>
<dbReference type="Gene3D" id="3.60.40.10">
    <property type="entry name" value="PPM-type phosphatase domain"/>
    <property type="match status" value="1"/>
</dbReference>
<comment type="cofactor">
    <cofactor evidence="1">
        <name>Mn(2+)</name>
        <dbReference type="ChEBI" id="CHEBI:29035"/>
    </cofactor>
</comment>
<dbReference type="Gene3D" id="1.20.5.4130">
    <property type="match status" value="1"/>
</dbReference>
<keyword evidence="8" id="KW-0611">Plant defense</keyword>
<evidence type="ECO:0000313" key="14">
    <source>
        <dbReference type="EMBL" id="GAY69527.1"/>
    </source>
</evidence>
<feature type="domain" description="PPM-type phosphatase" evidence="13">
    <location>
        <begin position="182"/>
        <end position="324"/>
    </location>
</feature>
<dbReference type="InterPro" id="IPR000222">
    <property type="entry name" value="PP2C_BS"/>
</dbReference>
<gene>
    <name evidence="14" type="ORF">CUMW_288370</name>
</gene>
<evidence type="ECO:0000256" key="12">
    <source>
        <dbReference type="RuleBase" id="RU003465"/>
    </source>
</evidence>
<dbReference type="GO" id="GO:0000166">
    <property type="term" value="F:nucleotide binding"/>
    <property type="evidence" value="ECO:0007669"/>
    <property type="project" value="UniProtKB-KW"/>
</dbReference>
<dbReference type="InterPro" id="IPR036457">
    <property type="entry name" value="PPM-type-like_dom_sf"/>
</dbReference>
<evidence type="ECO:0000256" key="9">
    <source>
        <dbReference type="ARBA" id="ARBA00022842"/>
    </source>
</evidence>
<evidence type="ECO:0000256" key="11">
    <source>
        <dbReference type="ARBA" id="ARBA00023211"/>
    </source>
</evidence>
<evidence type="ECO:0000256" key="6">
    <source>
        <dbReference type="ARBA" id="ARBA00022741"/>
    </source>
</evidence>
<evidence type="ECO:0000256" key="5">
    <source>
        <dbReference type="ARBA" id="ARBA00022737"/>
    </source>
</evidence>
<dbReference type="PROSITE" id="PS51746">
    <property type="entry name" value="PPM_2"/>
    <property type="match status" value="1"/>
</dbReference>
<dbReference type="EMBL" id="BDQV01010129">
    <property type="protein sequence ID" value="GAY69527.1"/>
    <property type="molecule type" value="Genomic_DNA"/>
</dbReference>
<dbReference type="EC" id="3.1.3.16" evidence="3"/>
<evidence type="ECO:0000256" key="2">
    <source>
        <dbReference type="ARBA" id="ARBA00001946"/>
    </source>
</evidence>
<keyword evidence="10 12" id="KW-0904">Protein phosphatase</keyword>
<dbReference type="InterPro" id="IPR001932">
    <property type="entry name" value="PPM-type_phosphatase-like_dom"/>
</dbReference>
<protein>
    <recommendedName>
        <fullName evidence="3">protein-serine/threonine phosphatase</fullName>
        <ecNumber evidence="3">3.1.3.16</ecNumber>
    </recommendedName>
</protein>
<dbReference type="GO" id="GO:0046872">
    <property type="term" value="F:metal ion binding"/>
    <property type="evidence" value="ECO:0007669"/>
    <property type="project" value="UniProtKB-KW"/>
</dbReference>
<evidence type="ECO:0000256" key="3">
    <source>
        <dbReference type="ARBA" id="ARBA00013081"/>
    </source>
</evidence>
<dbReference type="CDD" id="cd00143">
    <property type="entry name" value="PP2Cc"/>
    <property type="match status" value="1"/>
</dbReference>
<evidence type="ECO:0000256" key="10">
    <source>
        <dbReference type="ARBA" id="ARBA00022912"/>
    </source>
</evidence>
<evidence type="ECO:0000256" key="4">
    <source>
        <dbReference type="ARBA" id="ARBA00022723"/>
    </source>
</evidence>
<dbReference type="InterPro" id="IPR041118">
    <property type="entry name" value="Rx_N"/>
</dbReference>
<organism evidence="14 15">
    <name type="scientific">Citrus unshiu</name>
    <name type="common">Satsuma mandarin</name>
    <name type="synonym">Citrus nobilis var. unshiu</name>
    <dbReference type="NCBI Taxonomy" id="55188"/>
    <lineage>
        <taxon>Eukaryota</taxon>
        <taxon>Viridiplantae</taxon>
        <taxon>Streptophyta</taxon>
        <taxon>Embryophyta</taxon>
        <taxon>Tracheophyta</taxon>
        <taxon>Spermatophyta</taxon>
        <taxon>Magnoliopsida</taxon>
        <taxon>eudicotyledons</taxon>
        <taxon>Gunneridae</taxon>
        <taxon>Pentapetalae</taxon>
        <taxon>rosids</taxon>
        <taxon>malvids</taxon>
        <taxon>Sapindales</taxon>
        <taxon>Rutaceae</taxon>
        <taxon>Aurantioideae</taxon>
        <taxon>Citrus</taxon>
    </lineage>
</organism>
<proteinExistence type="inferred from homology"/>
<evidence type="ECO:0000256" key="8">
    <source>
        <dbReference type="ARBA" id="ARBA00022821"/>
    </source>
</evidence>
<keyword evidence="7 12" id="KW-0378">Hydrolase</keyword>
<dbReference type="GO" id="GO:0006952">
    <property type="term" value="P:defense response"/>
    <property type="evidence" value="ECO:0007669"/>
    <property type="project" value="UniProtKB-KW"/>
</dbReference>
<dbReference type="SMART" id="SM00332">
    <property type="entry name" value="PP2Cc"/>
    <property type="match status" value="1"/>
</dbReference>
<feature type="non-terminal residue" evidence="14">
    <location>
        <position position="324"/>
    </location>
</feature>
<dbReference type="SUPFAM" id="SSF81606">
    <property type="entry name" value="PP2C-like"/>
    <property type="match status" value="1"/>
</dbReference>
<evidence type="ECO:0000256" key="1">
    <source>
        <dbReference type="ARBA" id="ARBA00001936"/>
    </source>
</evidence>
<comment type="similarity">
    <text evidence="12">Belongs to the PP2C family.</text>
</comment>
<accession>A0A2H5QY73</accession>
<dbReference type="Proteomes" id="UP000236630">
    <property type="component" value="Unassembled WGS sequence"/>
</dbReference>
<keyword evidence="9" id="KW-0460">Magnesium</keyword>
<keyword evidence="5" id="KW-0677">Repeat</keyword>
<evidence type="ECO:0000256" key="7">
    <source>
        <dbReference type="ARBA" id="ARBA00022801"/>
    </source>
</evidence>
<sequence>MINEVLDDAVKKQTKEELVKKWLGKLRNLACDVDYLLDEFQTEAFQRMLLQDDDDVASKVKEVNASLQDIASQIELLDLRKRSGGMSVNVRRVILSAVRLGGGGRDPGAAIFSAVNDSKFTKTAVRPTAARLAVSKADPSASFSGDADANPLAVTIAAQDPDILFSGGGKSFLTGSRTAKFSYGYSSFNGKNSSMEEFCEASLSVVDRQKVAFFGVYDGHGGSRTSEYLRNHLFKNLSSHPDFIEDTKTTIVEVFRQTDENYLIEEKGQQGDTGSTASTAVLLGDRLVVANVGDSRVVASRAGSAIPLSVDHKPDRSDERQRIE</sequence>
<keyword evidence="4" id="KW-0479">Metal-binding</keyword>
<dbReference type="PROSITE" id="PS01032">
    <property type="entry name" value="PPM_1"/>
    <property type="match status" value="1"/>
</dbReference>
<evidence type="ECO:0000313" key="15">
    <source>
        <dbReference type="Proteomes" id="UP000236630"/>
    </source>
</evidence>